<proteinExistence type="predicted"/>
<dbReference type="Proteomes" id="UP000286317">
    <property type="component" value="Unassembled WGS sequence"/>
</dbReference>
<feature type="domain" description="ASCH" evidence="1">
    <location>
        <begin position="1"/>
        <end position="110"/>
    </location>
</feature>
<dbReference type="SMART" id="SM01022">
    <property type="entry name" value="ASCH"/>
    <property type="match status" value="1"/>
</dbReference>
<keyword evidence="3" id="KW-1185">Reference proteome</keyword>
<reference evidence="2 3" key="1">
    <citation type="journal article" date="2016" name="Front. Microbiol.">
        <title>Comprehensive Phylogenetic Analysis of Bovine Non-aureus Staphylococci Species Based on Whole-Genome Sequencing.</title>
        <authorList>
            <person name="Naushad S."/>
            <person name="Barkema H.W."/>
            <person name="Luby C."/>
            <person name="Condas L.A."/>
            <person name="Nobrega D.B."/>
            <person name="Carson D.A."/>
            <person name="De Buck J."/>
        </authorList>
    </citation>
    <scope>NUCLEOTIDE SEQUENCE [LARGE SCALE GENOMIC DNA]</scope>
    <source>
        <strain evidence="2 3">SNUC 4554</strain>
    </source>
</reference>
<organism evidence="2 3">
    <name type="scientific">Staphylococcus shinii</name>
    <dbReference type="NCBI Taxonomy" id="2912228"/>
    <lineage>
        <taxon>Bacteria</taxon>
        <taxon>Bacillati</taxon>
        <taxon>Bacillota</taxon>
        <taxon>Bacilli</taxon>
        <taxon>Bacillales</taxon>
        <taxon>Staphylococcaceae</taxon>
        <taxon>Staphylococcus</taxon>
    </lineage>
</organism>
<accession>A0A418IDR9</accession>
<dbReference type="AlphaFoldDB" id="A0A418IDR9"/>
<dbReference type="RefSeq" id="WP_080750265.1">
    <property type="nucleotide sequence ID" value="NZ_CP068712.1"/>
</dbReference>
<dbReference type="PIRSF" id="PIRSF016134">
    <property type="entry name" value="UCP016134"/>
    <property type="match status" value="1"/>
</dbReference>
<dbReference type="InterPro" id="IPR007374">
    <property type="entry name" value="ASCH_domain"/>
</dbReference>
<evidence type="ECO:0000313" key="2">
    <source>
        <dbReference type="EMBL" id="RIM99089.1"/>
    </source>
</evidence>
<dbReference type="EMBL" id="QXUF01000076">
    <property type="protein sequence ID" value="RIM99089.1"/>
    <property type="molecule type" value="Genomic_DNA"/>
</dbReference>
<evidence type="ECO:0000259" key="1">
    <source>
        <dbReference type="SMART" id="SM01022"/>
    </source>
</evidence>
<protein>
    <submittedName>
        <fullName evidence="2">ASCH domain-containing protein</fullName>
    </submittedName>
</protein>
<evidence type="ECO:0000313" key="3">
    <source>
        <dbReference type="Proteomes" id="UP000286317"/>
    </source>
</evidence>
<comment type="caution">
    <text evidence="2">The sequence shown here is derived from an EMBL/GenBank/DDBJ whole genome shotgun (WGS) entry which is preliminary data.</text>
</comment>
<dbReference type="InterPro" id="IPR016645">
    <property type="entry name" value="UCP016134"/>
</dbReference>
<sequence>MRLNDEPFQLVREGIKTVEVRLNDTKRQGIQSGDFITFTNLKSTEQITVKVIGTEVFTSFQALLNHYSNQVTGFSNNIQLSQKLASIYQIYSQTDELAYGALAIELQLISK</sequence>
<dbReference type="SUPFAM" id="SSF88697">
    <property type="entry name" value="PUA domain-like"/>
    <property type="match status" value="1"/>
</dbReference>
<dbReference type="Gene3D" id="2.30.130.30">
    <property type="entry name" value="Hypothetical protein"/>
    <property type="match status" value="1"/>
</dbReference>
<dbReference type="OrthoDB" id="9790388at2"/>
<dbReference type="GeneID" id="79051658"/>
<dbReference type="InterPro" id="IPR015947">
    <property type="entry name" value="PUA-like_sf"/>
</dbReference>
<name>A0A418IDR9_9STAP</name>
<gene>
    <name evidence="2" type="ORF">BU112_10335</name>
</gene>
<dbReference type="Pfam" id="PF04266">
    <property type="entry name" value="ASCH"/>
    <property type="match status" value="1"/>
</dbReference>